<dbReference type="GO" id="GO:0015078">
    <property type="term" value="F:proton transmembrane transporter activity"/>
    <property type="evidence" value="ECO:0007669"/>
    <property type="project" value="UniProtKB-UniRule"/>
</dbReference>
<keyword evidence="2 9" id="KW-0813">Transport</keyword>
<accession>A0A023HHV3</accession>
<keyword evidence="9" id="KW-1001">Plastid inner membrane</keyword>
<keyword evidence="7 9" id="KW-0472">Membrane</keyword>
<evidence type="ECO:0000256" key="4">
    <source>
        <dbReference type="ARBA" id="ARBA00022781"/>
    </source>
</evidence>
<evidence type="ECO:0000313" key="12">
    <source>
        <dbReference type="EMBL" id="ARU77458.1"/>
    </source>
</evidence>
<dbReference type="GeneID" id="23611529"/>
<feature type="transmembrane region" description="Helical" evidence="9">
    <location>
        <begin position="44"/>
        <end position="63"/>
    </location>
</feature>
<reference evidence="10" key="1">
    <citation type="submission" date="2013-02" db="EMBL/GenBank/DDBJ databases">
        <title>Chloroplast Sequencing of Green Alga Chlorella protothecoides and Comparative Analyses with C. variabilis and C. vulgaris.</title>
        <authorList>
            <person name="Park S.-H."/>
            <person name="Starkenburg S."/>
            <person name="Kyndt J."/>
            <person name="Angelova A."/>
            <person name="Chertkov O."/>
            <person name="Shen X."/>
            <person name="Brown J.K."/>
        </authorList>
    </citation>
    <scope>NUCLEOTIDE SEQUENCE</scope>
</reference>
<dbReference type="AlphaFoldDB" id="A0A023HHV3"/>
<keyword evidence="10" id="KW-0934">Plastid</keyword>
<evidence type="ECO:0000313" key="11">
    <source>
        <dbReference type="EMBL" id="AGN72470.1"/>
    </source>
</evidence>
<dbReference type="EMBL" id="APJO01001039">
    <property type="protein sequence ID" value="KFM22503.1"/>
    <property type="molecule type" value="Genomic_DNA"/>
</dbReference>
<comment type="similarity">
    <text evidence="8 9">Belongs to the CemA family.</text>
</comment>
<sequence>MRYEAVERIGLIPRSIIRTLDKLKKQLLPGVEVLAIEEYRISRYQLIVSVQSLLILFLVPPLVNISLKFLLIRPIVEHYWNRPGNEIFLNSDQKKRALKEFNFAHEIIYFDSLVDDDFFDTNKNIGQSLQKKIFEITQTYNEQSIRAITNLIADFCSIFSIFIIFSSMKPQMIILQSFLAESLYSFSDTTKSFLLILGTDLLVGFHSPRGWNIFLKWIFIHFGFSESSLFLSLFVSTFPVFLDTIFKYWVFRSLNRISPSTVATYHNMLE</sequence>
<protein>
    <recommendedName>
        <fullName evidence="9">Potassium/proton antiporter CemA</fullName>
    </recommendedName>
    <alternativeName>
        <fullName evidence="9">Chloroplast envelope membrane protein A</fullName>
        <shortName evidence="9">CemA</shortName>
    </alternativeName>
</protein>
<keyword evidence="6 9" id="KW-0406">Ion transport</keyword>
<dbReference type="EMBL" id="KC631634">
    <property type="protein sequence ID" value="AGL10895.1"/>
    <property type="molecule type" value="Genomic_DNA"/>
</dbReference>
<comment type="catalytic activity">
    <reaction evidence="9">
        <text>K(+)(in) + H(+)(out) = K(+)(out) + H(+)(in)</text>
        <dbReference type="Rhea" id="RHEA:29467"/>
        <dbReference type="ChEBI" id="CHEBI:15378"/>
        <dbReference type="ChEBI" id="CHEBI:29103"/>
    </reaction>
</comment>
<dbReference type="KEGG" id="apro:F751_0138"/>
<evidence type="ECO:0000256" key="7">
    <source>
        <dbReference type="ARBA" id="ARBA00023136"/>
    </source>
</evidence>
<keyword evidence="10" id="KW-0150">Chloroplast</keyword>
<dbReference type="PANTHER" id="PTHR33650:SF2">
    <property type="entry name" value="CHLOROPLAST ENVELOPE MEMBRANE PROTEIN"/>
    <property type="match status" value="1"/>
</dbReference>
<reference evidence="13 14" key="3">
    <citation type="journal article" date="2014" name="BMC Genomics">
        <title>Oil accumulation mechanisms of the oleaginous microalga Chlorella protothecoides revealed through its genome, transcriptomes, and proteomes.</title>
        <authorList>
            <person name="Gao C."/>
            <person name="Wang Y."/>
            <person name="Shen Y."/>
            <person name="Yan D."/>
            <person name="He X."/>
            <person name="Dai J."/>
            <person name="Wu Q."/>
        </authorList>
    </citation>
    <scope>NUCLEOTIDE SEQUENCE [LARGE SCALE GENOMIC DNA]</scope>
    <source>
        <strain evidence="13 14">0710</strain>
    </source>
</reference>
<evidence type="ECO:0000256" key="6">
    <source>
        <dbReference type="ARBA" id="ARBA00023065"/>
    </source>
</evidence>
<dbReference type="RefSeq" id="YP_009019370.1">
    <property type="nucleotide sequence ID" value="NC_023775.1"/>
</dbReference>
<dbReference type="OrthoDB" id="993at2759"/>
<dbReference type="HAMAP" id="MF_01308">
    <property type="entry name" value="CemA_PxcA"/>
    <property type="match status" value="1"/>
</dbReference>
<dbReference type="GO" id="GO:0009706">
    <property type="term" value="C:chloroplast inner membrane"/>
    <property type="evidence" value="ECO:0007669"/>
    <property type="project" value="UniProtKB-SubCell"/>
</dbReference>
<keyword evidence="5 9" id="KW-1133">Transmembrane helix</keyword>
<evidence type="ECO:0000256" key="1">
    <source>
        <dbReference type="ARBA" id="ARBA00004141"/>
    </source>
</evidence>
<dbReference type="Proteomes" id="UP000028924">
    <property type="component" value="Unassembled WGS sequence"/>
</dbReference>
<evidence type="ECO:0000256" key="2">
    <source>
        <dbReference type="ARBA" id="ARBA00022448"/>
    </source>
</evidence>
<keyword evidence="9" id="KW-0050">Antiport</keyword>
<gene>
    <name evidence="9 10" type="primary">cemA</name>
    <name evidence="12" type="synonym">pxcA</name>
    <name evidence="12" type="ORF">BW920_0059</name>
    <name evidence="11" type="ORF">ChprCp025</name>
    <name evidence="13" type="ORF">F751_0138</name>
</gene>
<evidence type="ECO:0000313" key="10">
    <source>
        <dbReference type="EMBL" id="AGL10895.1"/>
    </source>
</evidence>
<keyword evidence="14" id="KW-1185">Reference proteome</keyword>
<evidence type="ECO:0000313" key="13">
    <source>
        <dbReference type="EMBL" id="KFM22503.1"/>
    </source>
</evidence>
<dbReference type="STRING" id="3075.A0A023HHV3"/>
<dbReference type="KEGG" id="apro:CP73_p020"/>
<evidence type="ECO:0000256" key="9">
    <source>
        <dbReference type="HAMAP-Rule" id="MF_01308"/>
    </source>
</evidence>
<evidence type="ECO:0000256" key="5">
    <source>
        <dbReference type="ARBA" id="ARBA00022989"/>
    </source>
</evidence>
<keyword evidence="9" id="KW-0633">Potassium transport</keyword>
<dbReference type="eggNOG" id="ENOG502QV51">
    <property type="taxonomic scope" value="Eukaryota"/>
</dbReference>
<reference evidence="12" key="4">
    <citation type="submission" date="2017-02" db="EMBL/GenBank/DDBJ databases">
        <title>Whole genome sequencing of photosynthetic microalga Auxenochlorella protothecoides UTEX 2341.</title>
        <authorList>
            <person name="Patelou M."/>
            <person name="Skliros D."/>
            <person name="Kalliampakou K.I."/>
            <person name="Ioannidis N.E."/>
            <person name="Papazi A."/>
            <person name="Katharios P."/>
            <person name="Kotzabasis K."/>
            <person name="Flemetakis E."/>
        </authorList>
    </citation>
    <scope>NUCLEOTIDE SEQUENCE</scope>
    <source>
        <strain evidence="12">UTEX 2341</strain>
    </source>
</reference>
<evidence type="ECO:0000313" key="14">
    <source>
        <dbReference type="Proteomes" id="UP000028924"/>
    </source>
</evidence>
<name>A0A023HHV3_AUXPR</name>
<reference evidence="11" key="2">
    <citation type="submission" date="2013-03" db="EMBL/GenBank/DDBJ databases">
        <title>Organelle genomes of microalga Chlorella protothecoides reveal evolution from autotroph to heterotroph.</title>
        <authorList>
            <person name="Yan D."/>
            <person name="Wang Y."/>
            <person name="Shen Y."/>
            <person name="Gong J."/>
            <person name="Gao C."/>
            <person name="Jiang H."/>
            <person name="Dai J."/>
            <person name="Wu Q."/>
        </authorList>
    </citation>
    <scope>NUCLEOTIDE SEQUENCE</scope>
</reference>
<comment type="function">
    <text evidence="9">Contributes to K(+)/H(+) antiport activity by supporting proton efflux to control proton extrusion and homeostasis in chloroplasts in a light-dependent manner to modulate photosynthesis. Prevents excessive induction of non-photochemical quenching (NPQ) under continuous-light conditions. Indirectly promotes efficient inorganic carbon uptake into chloroplasts.</text>
</comment>
<proteinExistence type="inferred from homology"/>
<keyword evidence="9" id="KW-0630">Potassium</keyword>
<comment type="subcellular location">
    <subcellularLocation>
        <location evidence="1">Membrane</location>
        <topology evidence="1">Multi-pass membrane protein</topology>
    </subcellularLocation>
    <subcellularLocation>
        <location evidence="9">Plastid</location>
        <location evidence="9">Chloroplast inner membrane</location>
        <topology evidence="9">Multi-pass membrane protein</topology>
    </subcellularLocation>
</comment>
<dbReference type="EMBL" id="KC843975">
    <property type="protein sequence ID" value="AGN72470.1"/>
    <property type="molecule type" value="Genomic_DNA"/>
</dbReference>
<keyword evidence="3 9" id="KW-0812">Transmembrane</keyword>
<geneLocation type="chloroplast" evidence="10"/>
<feature type="transmembrane region" description="Helical" evidence="9">
    <location>
        <begin position="147"/>
        <end position="168"/>
    </location>
</feature>
<dbReference type="RefSeq" id="XP_011400921.1">
    <property type="nucleotide sequence ID" value="XM_011402619.1"/>
</dbReference>
<organism evidence="10">
    <name type="scientific">Auxenochlorella protothecoides</name>
    <name type="common">Green microalga</name>
    <name type="synonym">Chlorella protothecoides</name>
    <dbReference type="NCBI Taxonomy" id="3075"/>
    <lineage>
        <taxon>Eukaryota</taxon>
        <taxon>Viridiplantae</taxon>
        <taxon>Chlorophyta</taxon>
        <taxon>core chlorophytes</taxon>
        <taxon>Trebouxiophyceae</taxon>
        <taxon>Chlorellales</taxon>
        <taxon>Chlorellaceae</taxon>
        <taxon>Auxenochlorella</taxon>
    </lineage>
</organism>
<evidence type="ECO:0000256" key="8">
    <source>
        <dbReference type="ARBA" id="ARBA00043980"/>
    </source>
</evidence>
<evidence type="ECO:0000256" key="3">
    <source>
        <dbReference type="ARBA" id="ARBA00022692"/>
    </source>
</evidence>
<dbReference type="InterPro" id="IPR004282">
    <property type="entry name" value="CemA"/>
</dbReference>
<dbReference type="Pfam" id="PF03040">
    <property type="entry name" value="CemA"/>
    <property type="match status" value="1"/>
</dbReference>
<feature type="transmembrane region" description="Helical" evidence="9">
    <location>
        <begin position="228"/>
        <end position="250"/>
    </location>
</feature>
<dbReference type="GeneID" id="18667193"/>
<dbReference type="GO" id="GO:0006813">
    <property type="term" value="P:potassium ion transport"/>
    <property type="evidence" value="ECO:0007669"/>
    <property type="project" value="UniProtKB-UniRule"/>
</dbReference>
<dbReference type="PANTHER" id="PTHR33650">
    <property type="entry name" value="CHLOROPLAST ENVELOPE MEMBRANE PROTEIN-RELATED"/>
    <property type="match status" value="1"/>
</dbReference>
<dbReference type="GO" id="GO:0015297">
    <property type="term" value="F:antiporter activity"/>
    <property type="evidence" value="ECO:0007669"/>
    <property type="project" value="UniProtKB-KW"/>
</dbReference>
<dbReference type="EMBL" id="KY613608">
    <property type="protein sequence ID" value="ARU77458.1"/>
    <property type="molecule type" value="Genomic_DNA"/>
</dbReference>
<keyword evidence="4 9" id="KW-0375">Hydrogen ion transport</keyword>